<feature type="transmembrane region" description="Helical" evidence="1">
    <location>
        <begin position="60"/>
        <end position="78"/>
    </location>
</feature>
<comment type="caution">
    <text evidence="2">The sequence shown here is derived from an EMBL/GenBank/DDBJ whole genome shotgun (WGS) entry which is preliminary data.</text>
</comment>
<keyword evidence="1" id="KW-0472">Membrane</keyword>
<protein>
    <submittedName>
        <fullName evidence="2">Uncharacterized protein</fullName>
    </submittedName>
</protein>
<evidence type="ECO:0000313" key="3">
    <source>
        <dbReference type="Proteomes" id="UP000319143"/>
    </source>
</evidence>
<keyword evidence="1" id="KW-1133">Transmembrane helix</keyword>
<organism evidence="2 3">
    <name type="scientific">Novipirellula artificiosorum</name>
    <dbReference type="NCBI Taxonomy" id="2528016"/>
    <lineage>
        <taxon>Bacteria</taxon>
        <taxon>Pseudomonadati</taxon>
        <taxon>Planctomycetota</taxon>
        <taxon>Planctomycetia</taxon>
        <taxon>Pirellulales</taxon>
        <taxon>Pirellulaceae</taxon>
        <taxon>Novipirellula</taxon>
    </lineage>
</organism>
<keyword evidence="3" id="KW-1185">Reference proteome</keyword>
<dbReference type="EMBL" id="SJPV01000003">
    <property type="protein sequence ID" value="TWU39536.1"/>
    <property type="molecule type" value="Genomic_DNA"/>
</dbReference>
<dbReference type="RefSeq" id="WP_146526276.1">
    <property type="nucleotide sequence ID" value="NZ_SJPV01000003.1"/>
</dbReference>
<keyword evidence="1" id="KW-0812">Transmembrane</keyword>
<proteinExistence type="predicted"/>
<dbReference type="AlphaFoldDB" id="A0A5C6DWY7"/>
<accession>A0A5C6DWY7</accession>
<reference evidence="2 3" key="1">
    <citation type="submission" date="2019-02" db="EMBL/GenBank/DDBJ databases">
        <title>Deep-cultivation of Planctomycetes and their phenomic and genomic characterization uncovers novel biology.</title>
        <authorList>
            <person name="Wiegand S."/>
            <person name="Jogler M."/>
            <person name="Boedeker C."/>
            <person name="Pinto D."/>
            <person name="Vollmers J."/>
            <person name="Rivas-Marin E."/>
            <person name="Kohn T."/>
            <person name="Peeters S.H."/>
            <person name="Heuer A."/>
            <person name="Rast P."/>
            <person name="Oberbeckmann S."/>
            <person name="Bunk B."/>
            <person name="Jeske O."/>
            <person name="Meyerdierks A."/>
            <person name="Storesund J.E."/>
            <person name="Kallscheuer N."/>
            <person name="Luecker S."/>
            <person name="Lage O.M."/>
            <person name="Pohl T."/>
            <person name="Merkel B.J."/>
            <person name="Hornburger P."/>
            <person name="Mueller R.-W."/>
            <person name="Bruemmer F."/>
            <person name="Labrenz M."/>
            <person name="Spormann A.M."/>
            <person name="Op Den Camp H."/>
            <person name="Overmann J."/>
            <person name="Amann R."/>
            <person name="Jetten M.S.M."/>
            <person name="Mascher T."/>
            <person name="Medema M.H."/>
            <person name="Devos D.P."/>
            <person name="Kaster A.-K."/>
            <person name="Ovreas L."/>
            <person name="Rohde M."/>
            <person name="Galperin M.Y."/>
            <person name="Jogler C."/>
        </authorList>
    </citation>
    <scope>NUCLEOTIDE SEQUENCE [LARGE SCALE GENOMIC DNA]</scope>
    <source>
        <strain evidence="2 3">Poly41</strain>
    </source>
</reference>
<evidence type="ECO:0000256" key="1">
    <source>
        <dbReference type="SAM" id="Phobius"/>
    </source>
</evidence>
<sequence>MSRSVMGSHPDETLDRVCLALREQQTPAFPDPDIVWPTSEEKVPRSSPVFAKTTSRRFQLAAVAATFALAVGGFWIPWNGPGNQAFAQVQDAIRKLNSVTFRLETFANNAKTASYDISFVSPDYVRAEGADDVHVLNNEASKVMDLFHSQKRAEIYPIYDLPSVSRRVLGAYGQLLQLEAQAEMEVAEKVLDGQKVLEFSTSFDGATANVIVDAETHLPIRISVDRGKDANLNSVIEVIDQFSFDETIDASLFAISAPAGYVVEATDALPPDTSTKAYAISDESGLGPAKFGASKPEVIAMFGEPDKIVTREGTKLAINGNDPNFVPDLRPGGNVRWEPADPKYTIDELQYDSRGFRLRVSSKDGLTSIHCFDTNAMGPRARKFLGATQEGIGIGSSWDEVIGAYGEPTTKLDNQAAMYRNPAFYFDFKSARVASIRVRARDAEEE</sequence>
<gene>
    <name evidence="2" type="ORF">Poly41_23910</name>
</gene>
<evidence type="ECO:0000313" key="2">
    <source>
        <dbReference type="EMBL" id="TWU39536.1"/>
    </source>
</evidence>
<dbReference type="OrthoDB" id="288756at2"/>
<name>A0A5C6DWY7_9BACT</name>
<dbReference type="Proteomes" id="UP000319143">
    <property type="component" value="Unassembled WGS sequence"/>
</dbReference>